<evidence type="ECO:0000313" key="2">
    <source>
        <dbReference type="Proteomes" id="UP000746535"/>
    </source>
</evidence>
<dbReference type="EMBL" id="JAAVJI010000016">
    <property type="protein sequence ID" value="NJP03197.1"/>
    <property type="molecule type" value="Genomic_DNA"/>
</dbReference>
<name>A0ABX0YJV2_9PSED</name>
<protein>
    <submittedName>
        <fullName evidence="1">Uncharacterized protein</fullName>
    </submittedName>
</protein>
<accession>A0ABX0YJV2</accession>
<organism evidence="1 2">
    <name type="scientific">Pseudomonas quercus</name>
    <dbReference type="NCBI Taxonomy" id="2722792"/>
    <lineage>
        <taxon>Bacteria</taxon>
        <taxon>Pseudomonadati</taxon>
        <taxon>Pseudomonadota</taxon>
        <taxon>Gammaproteobacteria</taxon>
        <taxon>Pseudomonadales</taxon>
        <taxon>Pseudomonadaceae</taxon>
        <taxon>Pseudomonas</taxon>
    </lineage>
</organism>
<dbReference type="RefSeq" id="WP_168085765.1">
    <property type="nucleotide sequence ID" value="NZ_JAAVJI010000016.1"/>
</dbReference>
<sequence length="216" mass="24070">MPTQDKLALYRTGAQINNMLHRDLNKVPEDIRKAWTAFSKGTNNTQDLEILLDHLFGPSASEPNKPTPTALDKQAILAQFNTHMDALKKPGSPNIKPLQKLYDSLENPSTHDAQTTLDLIDCLFKYGFGKLPKTDHLPEISNIINALLKVAEENSTPQALKHPDHQQARQATIYKLQAEAAESLEQVKHQSELTVRDVLPLLLALKKIEKISASAL</sequence>
<gene>
    <name evidence="1" type="ORF">HBH25_20370</name>
</gene>
<keyword evidence="2" id="KW-1185">Reference proteome</keyword>
<reference evidence="1 2" key="1">
    <citation type="submission" date="2020-03" db="EMBL/GenBank/DDBJ databases">
        <authorList>
            <person name="Wang L."/>
            <person name="He N."/>
            <person name="Li Y."/>
            <person name="Fang Y."/>
            <person name="Zhang F."/>
        </authorList>
    </citation>
    <scope>NUCLEOTIDE SEQUENCE [LARGE SCALE GENOMIC DNA]</scope>
    <source>
        <strain evidence="2">hsmgli-8</strain>
    </source>
</reference>
<dbReference type="Proteomes" id="UP000746535">
    <property type="component" value="Unassembled WGS sequence"/>
</dbReference>
<proteinExistence type="predicted"/>
<comment type="caution">
    <text evidence="1">The sequence shown here is derived from an EMBL/GenBank/DDBJ whole genome shotgun (WGS) entry which is preliminary data.</text>
</comment>
<evidence type="ECO:0000313" key="1">
    <source>
        <dbReference type="EMBL" id="NJP03197.1"/>
    </source>
</evidence>